<dbReference type="Proteomes" id="UP001189429">
    <property type="component" value="Unassembled WGS sequence"/>
</dbReference>
<evidence type="ECO:0000313" key="1">
    <source>
        <dbReference type="EMBL" id="CAK0834886.1"/>
    </source>
</evidence>
<proteinExistence type="predicted"/>
<accession>A0ABN9SSF7</accession>
<keyword evidence="2" id="KW-1185">Reference proteome</keyword>
<sequence>MKLFKEPEDVLIYSNQLARQRHKYEGLKKKSFLRRLQHKRCVAQSTLPLRFEYALKWLDNLGWGVLIDPAKKRQYKVYREDVSEDCSPFNHRTLQKAEMVEFLTPARPTISTRASSS</sequence>
<dbReference type="EMBL" id="CAUYUJ010012936">
    <property type="protein sequence ID" value="CAK0834886.1"/>
    <property type="molecule type" value="Genomic_DNA"/>
</dbReference>
<comment type="caution">
    <text evidence="1">The sequence shown here is derived from an EMBL/GenBank/DDBJ whole genome shotgun (WGS) entry which is preliminary data.</text>
</comment>
<evidence type="ECO:0000313" key="2">
    <source>
        <dbReference type="Proteomes" id="UP001189429"/>
    </source>
</evidence>
<protein>
    <submittedName>
        <fullName evidence="1">Uncharacterized protein</fullName>
    </submittedName>
</protein>
<reference evidence="1" key="1">
    <citation type="submission" date="2023-10" db="EMBL/GenBank/DDBJ databases">
        <authorList>
            <person name="Chen Y."/>
            <person name="Shah S."/>
            <person name="Dougan E. K."/>
            <person name="Thang M."/>
            <person name="Chan C."/>
        </authorList>
    </citation>
    <scope>NUCLEOTIDE SEQUENCE [LARGE SCALE GENOMIC DNA]</scope>
</reference>
<name>A0ABN9SSF7_9DINO</name>
<gene>
    <name evidence="1" type="ORF">PCOR1329_LOCUS32162</name>
</gene>
<organism evidence="1 2">
    <name type="scientific">Prorocentrum cordatum</name>
    <dbReference type="NCBI Taxonomy" id="2364126"/>
    <lineage>
        <taxon>Eukaryota</taxon>
        <taxon>Sar</taxon>
        <taxon>Alveolata</taxon>
        <taxon>Dinophyceae</taxon>
        <taxon>Prorocentrales</taxon>
        <taxon>Prorocentraceae</taxon>
        <taxon>Prorocentrum</taxon>
    </lineage>
</organism>